<sequence length="384" mass="44285">MGVLFTASHCLNSNQQSRRRCWSSGNGKAAQWWAEGERIDRAANCYSGRYWYVCSNGELKPRGCFTLDDKRIGVGDTFVHNEYEMQCVLGEDGYLKFKFTACIADKSNRRYVVGESWEDDQHMYWFVCKQDGPYLRVDIGGCISHDKKTRIHLDENYDFGEYTYQCQKKYNGTVQMCSVGCIHDGVHYKVGQQWPVSIITSFTDLDLNWPFFYFKDGDYVYYCKLNGGRCQKICVGCQFKDKRLYDGDRYRKDNTVFQCEVRPDKFGHKPVACVVHDENGDTVERIVGCRWYQTTKRAKVEQTCVLENNRAVVKTVGCVFVYKGYDTLFLYPGTYTIWNQQVDGTAIGVACKDNAHNGEASLETFKTEELAYKTAGLRYDQPRG</sequence>
<dbReference type="Proteomes" id="UP000267096">
    <property type="component" value="Unassembled WGS sequence"/>
</dbReference>
<feature type="domain" description="Abnormal cell migration protein 18-like fibronectin type I" evidence="1">
    <location>
        <begin position="45"/>
        <end position="93"/>
    </location>
</feature>
<gene>
    <name evidence="2" type="ORF">ASIM_LOCUS9891</name>
</gene>
<keyword evidence="3" id="KW-1185">Reference proteome</keyword>
<proteinExistence type="predicted"/>
<dbReference type="WBParaSite" id="ASIM_0001016001-mRNA-1">
    <property type="protein sequence ID" value="ASIM_0001016001-mRNA-1"/>
    <property type="gene ID" value="ASIM_0001016001"/>
</dbReference>
<reference evidence="2 3" key="2">
    <citation type="submission" date="2018-11" db="EMBL/GenBank/DDBJ databases">
        <authorList>
            <consortium name="Pathogen Informatics"/>
        </authorList>
    </citation>
    <scope>NUCLEOTIDE SEQUENCE [LARGE SCALE GENOMIC DNA]</scope>
</reference>
<evidence type="ECO:0000313" key="3">
    <source>
        <dbReference type="Proteomes" id="UP000267096"/>
    </source>
</evidence>
<dbReference type="OrthoDB" id="5911931at2759"/>
<dbReference type="InterPro" id="IPR055119">
    <property type="entry name" value="Mig18_Fn1"/>
</dbReference>
<organism evidence="4">
    <name type="scientific">Anisakis simplex</name>
    <name type="common">Herring worm</name>
    <dbReference type="NCBI Taxonomy" id="6269"/>
    <lineage>
        <taxon>Eukaryota</taxon>
        <taxon>Metazoa</taxon>
        <taxon>Ecdysozoa</taxon>
        <taxon>Nematoda</taxon>
        <taxon>Chromadorea</taxon>
        <taxon>Rhabditida</taxon>
        <taxon>Spirurina</taxon>
        <taxon>Ascaridomorpha</taxon>
        <taxon>Ascaridoidea</taxon>
        <taxon>Anisakidae</taxon>
        <taxon>Anisakis</taxon>
        <taxon>Anisakis simplex complex</taxon>
    </lineage>
</organism>
<dbReference type="EMBL" id="UYRR01030975">
    <property type="protein sequence ID" value="VDK41988.1"/>
    <property type="molecule type" value="Genomic_DNA"/>
</dbReference>
<name>A0A158PMU1_ANISI</name>
<feature type="domain" description="Abnormal cell migration protein 18-like fibronectin type I" evidence="1">
    <location>
        <begin position="214"/>
        <end position="265"/>
    </location>
</feature>
<dbReference type="Pfam" id="PF23003">
    <property type="entry name" value="Fn1_2"/>
    <property type="match status" value="3"/>
</dbReference>
<feature type="domain" description="Abnormal cell migration protein 18-like fibronectin type I" evidence="1">
    <location>
        <begin position="100"/>
        <end position="173"/>
    </location>
</feature>
<reference evidence="4" key="1">
    <citation type="submission" date="2016-04" db="UniProtKB">
        <authorList>
            <consortium name="WormBaseParasite"/>
        </authorList>
    </citation>
    <scope>IDENTIFICATION</scope>
</reference>
<dbReference type="InterPro" id="IPR040282">
    <property type="entry name" value="Mig-18-like"/>
</dbReference>
<dbReference type="AlphaFoldDB" id="A0A158PMU1"/>
<protein>
    <submittedName>
        <fullName evidence="4">DUF3421 domain-containing protein</fullName>
    </submittedName>
</protein>
<evidence type="ECO:0000313" key="2">
    <source>
        <dbReference type="EMBL" id="VDK41988.1"/>
    </source>
</evidence>
<dbReference type="PANTHER" id="PTHR35572:SF4">
    <property type="entry name" value="PROTEIN CBG15747"/>
    <property type="match status" value="1"/>
</dbReference>
<evidence type="ECO:0000259" key="1">
    <source>
        <dbReference type="Pfam" id="PF23003"/>
    </source>
</evidence>
<evidence type="ECO:0000313" key="4">
    <source>
        <dbReference type="WBParaSite" id="ASIM_0001016001-mRNA-1"/>
    </source>
</evidence>
<dbReference type="PANTHER" id="PTHR35572">
    <property type="entry name" value="PROTEIN CBG04538-RELATED"/>
    <property type="match status" value="1"/>
</dbReference>
<accession>A0A158PMU1</accession>